<reference evidence="2" key="1">
    <citation type="submission" date="2023-10" db="EMBL/GenBank/DDBJ databases">
        <title>Genome assembly of Pristionchus species.</title>
        <authorList>
            <person name="Yoshida K."/>
            <person name="Sommer R.J."/>
        </authorList>
    </citation>
    <scope>NUCLEOTIDE SEQUENCE</scope>
    <source>
        <strain evidence="2">RS0144</strain>
    </source>
</reference>
<organism evidence="2 3">
    <name type="scientific">Pristionchus entomophagus</name>
    <dbReference type="NCBI Taxonomy" id="358040"/>
    <lineage>
        <taxon>Eukaryota</taxon>
        <taxon>Metazoa</taxon>
        <taxon>Ecdysozoa</taxon>
        <taxon>Nematoda</taxon>
        <taxon>Chromadorea</taxon>
        <taxon>Rhabditida</taxon>
        <taxon>Rhabditina</taxon>
        <taxon>Diplogasteromorpha</taxon>
        <taxon>Diplogasteroidea</taxon>
        <taxon>Neodiplogasteridae</taxon>
        <taxon>Pristionchus</taxon>
    </lineage>
</organism>
<dbReference type="PROSITE" id="PS50097">
    <property type="entry name" value="BTB"/>
    <property type="match status" value="1"/>
</dbReference>
<dbReference type="SUPFAM" id="SSF54695">
    <property type="entry name" value="POZ domain"/>
    <property type="match status" value="1"/>
</dbReference>
<proteinExistence type="predicted"/>
<dbReference type="Pfam" id="PF00651">
    <property type="entry name" value="BTB"/>
    <property type="match status" value="1"/>
</dbReference>
<dbReference type="EMBL" id="BTSX01000006">
    <property type="protein sequence ID" value="GMT05133.1"/>
    <property type="molecule type" value="Genomic_DNA"/>
</dbReference>
<evidence type="ECO:0000313" key="2">
    <source>
        <dbReference type="EMBL" id="GMT05133.1"/>
    </source>
</evidence>
<dbReference type="Gene3D" id="3.30.710.10">
    <property type="entry name" value="Potassium Channel Kv1.1, Chain A"/>
    <property type="match status" value="1"/>
</dbReference>
<evidence type="ECO:0000259" key="1">
    <source>
        <dbReference type="PROSITE" id="PS50097"/>
    </source>
</evidence>
<dbReference type="PANTHER" id="PTHR22744:SF17">
    <property type="entry name" value="BTB DOMAIN-CONTAINING PROTEIN"/>
    <property type="match status" value="1"/>
</dbReference>
<feature type="non-terminal residue" evidence="2">
    <location>
        <position position="1"/>
    </location>
</feature>
<protein>
    <recommendedName>
        <fullName evidence="1">BTB domain-containing protein</fullName>
    </recommendedName>
</protein>
<accession>A0AAV5UEP2</accession>
<dbReference type="Proteomes" id="UP001432027">
    <property type="component" value="Unassembled WGS sequence"/>
</dbReference>
<dbReference type="InterPro" id="IPR000210">
    <property type="entry name" value="BTB/POZ_dom"/>
</dbReference>
<gene>
    <name evidence="2" type="ORF">PENTCL1PPCAC_27307</name>
</gene>
<name>A0AAV5UEP2_9BILA</name>
<dbReference type="SMART" id="SM00225">
    <property type="entry name" value="BTB"/>
    <property type="match status" value="1"/>
</dbReference>
<comment type="caution">
    <text evidence="2">The sequence shown here is derived from an EMBL/GenBank/DDBJ whole genome shotgun (WGS) entry which is preliminary data.</text>
</comment>
<keyword evidence="3" id="KW-1185">Reference proteome</keyword>
<dbReference type="PANTHER" id="PTHR22744">
    <property type="entry name" value="HELIX LOOP HELIX PROTEIN 21-RELATED"/>
    <property type="match status" value="1"/>
</dbReference>
<dbReference type="CDD" id="cd18186">
    <property type="entry name" value="BTB_POZ_ZBTB_KLHL-like"/>
    <property type="match status" value="1"/>
</dbReference>
<dbReference type="AlphaFoldDB" id="A0AAV5UEP2"/>
<feature type="domain" description="BTB" evidence="1">
    <location>
        <begin position="171"/>
        <end position="231"/>
    </location>
</feature>
<sequence>GTSQQNSVAMIREQDVTPYEQEFQTEVEREVTCAGQDYDTVKNYGNVQLCSINWGRIPFDVKLERIEVTDDTHKDLILNVNCNSKAPDPHWRCSFTVTVECNIQGLDDWESADQSITATRTVNSLVIPIMRWPEAADVMTAANLKIKIKMNSWAGNYPALIKSFTEKTDITDATLIVEGRHLYVTRAILALHSSYFHTLFFNHQFPDSTRREFFLDDIPFDDMVLFLNLIYPNATDDRIPNIGSANTIESMLMLAERFACDSVTRLMEKYLMEEIKGDIEGLTMARRLLISDRFRLSAPCSLLMGRLSNESALQRLGQTEEYNELSESMRAAILDMHVRRPSPSTDDSPRISFYESEWNKPLVARERTAHARRTETIERLRTRRLLDAQDPLPPPSFLNFIPISAAALPLLPRPPVAAVAAAAHSSVSPRDLSFSHFQTDVGRLAAAVGGFAMSSSQAEELDRAVQFLRDLSRSDYDATSSATRIPLHATVLTLVNSSNQGLSRDTLSASIDRFTTMVETMRLDRRRIMEKLLYGPGPNKRLRR</sequence>
<evidence type="ECO:0000313" key="3">
    <source>
        <dbReference type="Proteomes" id="UP001432027"/>
    </source>
</evidence>
<dbReference type="InterPro" id="IPR011333">
    <property type="entry name" value="SKP1/BTB/POZ_sf"/>
</dbReference>